<reference evidence="2" key="2">
    <citation type="submission" date="2025-09" db="UniProtKB">
        <authorList>
            <consortium name="Ensembl"/>
        </authorList>
    </citation>
    <scope>IDENTIFICATION</scope>
</reference>
<feature type="region of interest" description="Disordered" evidence="1">
    <location>
        <begin position="275"/>
        <end position="309"/>
    </location>
</feature>
<feature type="region of interest" description="Disordered" evidence="1">
    <location>
        <begin position="115"/>
        <end position="144"/>
    </location>
</feature>
<dbReference type="AlphaFoldDB" id="A0A8C6G4W2"/>
<proteinExistence type="predicted"/>
<dbReference type="GeneTree" id="ENSGT00520000061098"/>
<evidence type="ECO:0000313" key="2">
    <source>
        <dbReference type="Ensembl" id="ENSMSIP00000000135.1"/>
    </source>
</evidence>
<organism evidence="2 3">
    <name type="scientific">Mus spicilegus</name>
    <name type="common">Mound-building mouse</name>
    <dbReference type="NCBI Taxonomy" id="10103"/>
    <lineage>
        <taxon>Eukaryota</taxon>
        <taxon>Metazoa</taxon>
        <taxon>Chordata</taxon>
        <taxon>Craniata</taxon>
        <taxon>Vertebrata</taxon>
        <taxon>Euteleostomi</taxon>
        <taxon>Mammalia</taxon>
        <taxon>Eutheria</taxon>
        <taxon>Euarchontoglires</taxon>
        <taxon>Glires</taxon>
        <taxon>Rodentia</taxon>
        <taxon>Myomorpha</taxon>
        <taxon>Muroidea</taxon>
        <taxon>Muridae</taxon>
        <taxon>Murinae</taxon>
        <taxon>Mus</taxon>
        <taxon>Mus</taxon>
    </lineage>
</organism>
<feature type="compositionally biased region" description="Basic residues" evidence="1">
    <location>
        <begin position="73"/>
        <end position="83"/>
    </location>
</feature>
<feature type="region of interest" description="Disordered" evidence="1">
    <location>
        <begin position="51"/>
        <end position="97"/>
    </location>
</feature>
<dbReference type="Ensembl" id="ENSMSIT00000000195.1">
    <property type="protein sequence ID" value="ENSMSIP00000000135.1"/>
    <property type="gene ID" value="ENSMSIG00000000185.1"/>
</dbReference>
<accession>A0A8C6G4W2</accession>
<feature type="compositionally biased region" description="Basic and acidic residues" evidence="1">
    <location>
        <begin position="275"/>
        <end position="286"/>
    </location>
</feature>
<reference evidence="2" key="1">
    <citation type="submission" date="2025-08" db="UniProtKB">
        <authorList>
            <consortium name="Ensembl"/>
        </authorList>
    </citation>
    <scope>IDENTIFICATION</scope>
</reference>
<evidence type="ECO:0000256" key="1">
    <source>
        <dbReference type="SAM" id="MobiDB-lite"/>
    </source>
</evidence>
<dbReference type="Proteomes" id="UP000694415">
    <property type="component" value="Unplaced"/>
</dbReference>
<protein>
    <submittedName>
        <fullName evidence="2">Uncharacterized protein</fullName>
    </submittedName>
</protein>
<keyword evidence="3" id="KW-1185">Reference proteome</keyword>
<evidence type="ECO:0000313" key="3">
    <source>
        <dbReference type="Proteomes" id="UP000694415"/>
    </source>
</evidence>
<sequence>MGSQSLNSTFLKVMRLSLISSNERLLGQTSGLATGSRLVTQEVNDLRVIPGSRPDLDDHQPQRSLAELPSTAHSKRKPGHLPRLRSSAVKGHAPDPNPSLCIVSKRIFKGESVIKGPEDRQTSVGPSGLPKISPKATAGEAQGKKRTMELLNKARKQEEKVSNLLHIRQLPKQEVFINNTHPCKKYLKQQPMSLEEWRRGRLGGDNTGLIISQEPFRCCERLGKKAQCQLLEITSLETEASLEVLKRRRRMQAMEMSTKPQDRGLGREKAVFLSREKVKPSSHDMHQSPPERSIKPKSRPKAEDWDHSVQGTPVVLTVRDHSNVSQAQKHVGCAEIFHSRDGRCTLLKRGGA</sequence>
<name>A0A8C6G4W2_MUSSI</name>